<evidence type="ECO:0000313" key="17">
    <source>
        <dbReference type="EMBL" id="EKC60181.1"/>
    </source>
</evidence>
<dbReference type="NCBIfam" id="TIGR00042">
    <property type="entry name" value="RdgB/HAM1 family non-canonical purine NTP pyrophosphatase"/>
    <property type="match status" value="1"/>
</dbReference>
<evidence type="ECO:0000256" key="11">
    <source>
        <dbReference type="ARBA" id="ARBA00066468"/>
    </source>
</evidence>
<protein>
    <recommendedName>
        <fullName evidence="12">dITP/XTP pyrophosphatase</fullName>
        <ecNumber evidence="11">3.6.1.66</ecNumber>
    </recommendedName>
    <alternativeName>
        <fullName evidence="13">Non-canonical purine NTP pyrophosphatase</fullName>
    </alternativeName>
    <alternativeName>
        <fullName evidence="14">Non-standard purine NTP pyrophosphatase</fullName>
    </alternativeName>
    <alternativeName>
        <fullName evidence="16">Nucleoside-triphosphate diphosphatase</fullName>
    </alternativeName>
    <alternativeName>
        <fullName evidence="15">Nucleoside-triphosphate pyrophosphatase</fullName>
    </alternativeName>
</protein>
<sequence>MKKRAELQRILSPLGVNVLTADEAGIVLTDVEETGTTFEENAFLKADSGCRESGMPCIADDSGLSVDALGGEPGVYSARYAGEHGNDDKNNRKLLEKLRDVPPEKRTASFVSAVCCVFPDGRHFTVRGECHGVIGYEKRGDGGFGYDPLFYVGDRSFAEFSPEEKDAVSHRGNALRKLAKELPEYLK</sequence>
<comment type="catalytic activity">
    <reaction evidence="10">
        <text>XTP + H2O = XMP + diphosphate + H(+)</text>
        <dbReference type="Rhea" id="RHEA:28610"/>
        <dbReference type="ChEBI" id="CHEBI:15377"/>
        <dbReference type="ChEBI" id="CHEBI:15378"/>
        <dbReference type="ChEBI" id="CHEBI:33019"/>
        <dbReference type="ChEBI" id="CHEBI:57464"/>
        <dbReference type="ChEBI" id="CHEBI:61314"/>
        <dbReference type="EC" id="3.6.1.66"/>
    </reaction>
</comment>
<gene>
    <name evidence="17" type="ORF">OBE_09104</name>
</gene>
<evidence type="ECO:0000256" key="15">
    <source>
        <dbReference type="ARBA" id="ARBA00083186"/>
    </source>
</evidence>
<evidence type="ECO:0000256" key="16">
    <source>
        <dbReference type="ARBA" id="ARBA00083635"/>
    </source>
</evidence>
<keyword evidence="6 17" id="KW-0378">Hydrolase</keyword>
<dbReference type="HAMAP" id="MF_01405">
    <property type="entry name" value="Non_canon_purine_NTPase"/>
    <property type="match status" value="1"/>
</dbReference>
<dbReference type="GO" id="GO:0035870">
    <property type="term" value="F:dITP diphosphatase activity"/>
    <property type="evidence" value="ECO:0007669"/>
    <property type="project" value="RHEA"/>
</dbReference>
<evidence type="ECO:0000256" key="8">
    <source>
        <dbReference type="ARBA" id="ARBA00023080"/>
    </source>
</evidence>
<evidence type="ECO:0000256" key="7">
    <source>
        <dbReference type="ARBA" id="ARBA00022842"/>
    </source>
</evidence>
<organism evidence="17">
    <name type="scientific">human gut metagenome</name>
    <dbReference type="NCBI Taxonomy" id="408170"/>
    <lineage>
        <taxon>unclassified sequences</taxon>
        <taxon>metagenomes</taxon>
        <taxon>organismal metagenomes</taxon>
    </lineage>
</organism>
<dbReference type="GO" id="GO:0036220">
    <property type="term" value="F:ITP diphosphatase activity"/>
    <property type="evidence" value="ECO:0007669"/>
    <property type="project" value="UniProtKB-EC"/>
</dbReference>
<dbReference type="CDD" id="cd00515">
    <property type="entry name" value="HAM1"/>
    <property type="match status" value="1"/>
</dbReference>
<name>K1TLJ7_9ZZZZ</name>
<dbReference type="GO" id="GO:0009117">
    <property type="term" value="P:nucleotide metabolic process"/>
    <property type="evidence" value="ECO:0007669"/>
    <property type="project" value="UniProtKB-KW"/>
</dbReference>
<evidence type="ECO:0000256" key="3">
    <source>
        <dbReference type="ARBA" id="ARBA00011738"/>
    </source>
</evidence>
<evidence type="ECO:0000256" key="5">
    <source>
        <dbReference type="ARBA" id="ARBA00022741"/>
    </source>
</evidence>
<dbReference type="PANTHER" id="PTHR11067:SF9">
    <property type="entry name" value="INOSINE TRIPHOSPHATE PYROPHOSPHATASE"/>
    <property type="match status" value="1"/>
</dbReference>
<comment type="similarity">
    <text evidence="2">Belongs to the HAM1 NTPase family.</text>
</comment>
<evidence type="ECO:0000256" key="6">
    <source>
        <dbReference type="ARBA" id="ARBA00022801"/>
    </source>
</evidence>
<dbReference type="PANTHER" id="PTHR11067">
    <property type="entry name" value="INOSINE TRIPHOSPHATE PYROPHOSPHATASE/HAM1 PROTEIN"/>
    <property type="match status" value="1"/>
</dbReference>
<accession>K1TLJ7</accession>
<dbReference type="GO" id="GO:0000166">
    <property type="term" value="F:nucleotide binding"/>
    <property type="evidence" value="ECO:0007669"/>
    <property type="project" value="UniProtKB-KW"/>
</dbReference>
<keyword evidence="8" id="KW-0546">Nucleotide metabolism</keyword>
<keyword evidence="4" id="KW-0479">Metal-binding</keyword>
<evidence type="ECO:0000256" key="12">
    <source>
        <dbReference type="ARBA" id="ARBA00071289"/>
    </source>
</evidence>
<dbReference type="Gene3D" id="3.90.950.10">
    <property type="match status" value="1"/>
</dbReference>
<dbReference type="Pfam" id="PF01725">
    <property type="entry name" value="Ham1p_like"/>
    <property type="match status" value="1"/>
</dbReference>
<dbReference type="SUPFAM" id="SSF52972">
    <property type="entry name" value="ITPase-like"/>
    <property type="match status" value="1"/>
</dbReference>
<dbReference type="InterPro" id="IPR029001">
    <property type="entry name" value="ITPase-like_fam"/>
</dbReference>
<dbReference type="EC" id="3.6.1.66" evidence="11"/>
<comment type="subunit">
    <text evidence="3">Homodimer.</text>
</comment>
<keyword evidence="5" id="KW-0547">Nucleotide-binding</keyword>
<evidence type="ECO:0000256" key="13">
    <source>
        <dbReference type="ARBA" id="ARBA00075987"/>
    </source>
</evidence>
<evidence type="ECO:0000256" key="9">
    <source>
        <dbReference type="ARBA" id="ARBA00051875"/>
    </source>
</evidence>
<dbReference type="GO" id="GO:0009146">
    <property type="term" value="P:purine nucleoside triphosphate catabolic process"/>
    <property type="evidence" value="ECO:0007669"/>
    <property type="project" value="UniProtKB-ARBA"/>
</dbReference>
<evidence type="ECO:0000256" key="4">
    <source>
        <dbReference type="ARBA" id="ARBA00022723"/>
    </source>
</evidence>
<dbReference type="GO" id="GO:0036222">
    <property type="term" value="F:XTP diphosphatase activity"/>
    <property type="evidence" value="ECO:0007669"/>
    <property type="project" value="RHEA"/>
</dbReference>
<dbReference type="AlphaFoldDB" id="K1TLJ7"/>
<evidence type="ECO:0000256" key="1">
    <source>
        <dbReference type="ARBA" id="ARBA00001946"/>
    </source>
</evidence>
<comment type="catalytic activity">
    <reaction evidence="9">
        <text>dITP + H2O = dIMP + diphosphate + H(+)</text>
        <dbReference type="Rhea" id="RHEA:28342"/>
        <dbReference type="ChEBI" id="CHEBI:15377"/>
        <dbReference type="ChEBI" id="CHEBI:15378"/>
        <dbReference type="ChEBI" id="CHEBI:33019"/>
        <dbReference type="ChEBI" id="CHEBI:61194"/>
        <dbReference type="ChEBI" id="CHEBI:61382"/>
        <dbReference type="EC" id="3.6.1.66"/>
    </reaction>
</comment>
<dbReference type="FunFam" id="3.90.950.10:FF:000001">
    <property type="entry name" value="dITP/XTP pyrophosphatase"/>
    <property type="match status" value="1"/>
</dbReference>
<proteinExistence type="inferred from homology"/>
<comment type="caution">
    <text evidence="17">The sequence shown here is derived from an EMBL/GenBank/DDBJ whole genome shotgun (WGS) entry which is preliminary data.</text>
</comment>
<dbReference type="GO" id="GO:0046872">
    <property type="term" value="F:metal ion binding"/>
    <property type="evidence" value="ECO:0007669"/>
    <property type="project" value="UniProtKB-KW"/>
</dbReference>
<dbReference type="GO" id="GO:0005829">
    <property type="term" value="C:cytosol"/>
    <property type="evidence" value="ECO:0007669"/>
    <property type="project" value="TreeGrafter"/>
</dbReference>
<dbReference type="InterPro" id="IPR002637">
    <property type="entry name" value="RdgB/HAM1"/>
</dbReference>
<evidence type="ECO:0000256" key="14">
    <source>
        <dbReference type="ARBA" id="ARBA00078805"/>
    </source>
</evidence>
<dbReference type="EMBL" id="AJWZ01006298">
    <property type="protein sequence ID" value="EKC60181.1"/>
    <property type="molecule type" value="Genomic_DNA"/>
</dbReference>
<dbReference type="GO" id="GO:0017111">
    <property type="term" value="F:ribonucleoside triphosphate phosphatase activity"/>
    <property type="evidence" value="ECO:0007669"/>
    <property type="project" value="InterPro"/>
</dbReference>
<dbReference type="InterPro" id="IPR020922">
    <property type="entry name" value="dITP/XTP_pyrophosphatase"/>
</dbReference>
<evidence type="ECO:0000256" key="10">
    <source>
        <dbReference type="ARBA" id="ARBA00052017"/>
    </source>
</evidence>
<reference evidence="17" key="1">
    <citation type="journal article" date="2013" name="Environ. Microbiol.">
        <title>Microbiota from the distal guts of lean and obese adolescents exhibit partial functional redundancy besides clear differences in community structure.</title>
        <authorList>
            <person name="Ferrer M."/>
            <person name="Ruiz A."/>
            <person name="Lanza F."/>
            <person name="Haange S.B."/>
            <person name="Oberbach A."/>
            <person name="Till H."/>
            <person name="Bargiela R."/>
            <person name="Campoy C."/>
            <person name="Segura M.T."/>
            <person name="Richter M."/>
            <person name="von Bergen M."/>
            <person name="Seifert J."/>
            <person name="Suarez A."/>
        </authorList>
    </citation>
    <scope>NUCLEOTIDE SEQUENCE</scope>
</reference>
<keyword evidence="7" id="KW-0460">Magnesium</keyword>
<comment type="cofactor">
    <cofactor evidence="1">
        <name>Mg(2+)</name>
        <dbReference type="ChEBI" id="CHEBI:18420"/>
    </cofactor>
</comment>
<evidence type="ECO:0000256" key="2">
    <source>
        <dbReference type="ARBA" id="ARBA00008023"/>
    </source>
</evidence>